<sequence length="556" mass="62464">MTLLSQALRQKPRIRITTDIIAIYPQSQSDQMAIIDVPNIYDNYLYYKNFWATSKATDQANGDVRPTHRLEHRENIGVGDVHLALLAVTEAMSDGAGHKPFGCVTVNSLAFYHNKEFLGPQRVVRPRRPLIIPWLISDAAKGIDFNTANPDQVRGILNDLAGSGHFFLAVLEPQSGDDETNPSDLPNILIMDSLPAVSASQAHELARDIMTFAENMKWYYGPAVDARIHFQPHGNLLWQRKEVANQAGNDWVGPCGIHTILNGWAYAMNVHDRINPNWKPAAACYDEAIEIIHSALEGYCDFWTIYWFMRASGFLYPFELDVYRNSQMGIMGPLDDIAARDMEECLLIEQHARFFEQTKAMDGTKYTVREDGVVKHGCNGEVPLEDHWEKGKNAENNQFAASKRQSVFTFTGLPTTQRHRAHPQESALAARITQDLKKAGRASTRGDAATLREGLQKAQRVAMGLDDGTVGNLLNQVFPDKGLGNTGVIGRWKETITIIYRLFYLPRFKPQLCKLFHLSWLRNNRYPGSFGRNLGTIMVLLPFAVWKSGSICGSSK</sequence>
<dbReference type="Proteomes" id="UP000800235">
    <property type="component" value="Unassembled WGS sequence"/>
</dbReference>
<dbReference type="AlphaFoldDB" id="A0A9P4NVV8"/>
<gene>
    <name evidence="1" type="ORF">EJ08DRAFT_122717</name>
</gene>
<name>A0A9P4NVV8_9PEZI</name>
<reference evidence="1" key="1">
    <citation type="journal article" date="2020" name="Stud. Mycol.">
        <title>101 Dothideomycetes genomes: a test case for predicting lifestyles and emergence of pathogens.</title>
        <authorList>
            <person name="Haridas S."/>
            <person name="Albert R."/>
            <person name="Binder M."/>
            <person name="Bloem J."/>
            <person name="Labutti K."/>
            <person name="Salamov A."/>
            <person name="Andreopoulos B."/>
            <person name="Baker S."/>
            <person name="Barry K."/>
            <person name="Bills G."/>
            <person name="Bluhm B."/>
            <person name="Cannon C."/>
            <person name="Castanera R."/>
            <person name="Culley D."/>
            <person name="Daum C."/>
            <person name="Ezra D."/>
            <person name="Gonzalez J."/>
            <person name="Henrissat B."/>
            <person name="Kuo A."/>
            <person name="Liang C."/>
            <person name="Lipzen A."/>
            <person name="Lutzoni F."/>
            <person name="Magnuson J."/>
            <person name="Mondo S."/>
            <person name="Nolan M."/>
            <person name="Ohm R."/>
            <person name="Pangilinan J."/>
            <person name="Park H.-J."/>
            <person name="Ramirez L."/>
            <person name="Alfaro M."/>
            <person name="Sun H."/>
            <person name="Tritt A."/>
            <person name="Yoshinaga Y."/>
            <person name="Zwiers L.-H."/>
            <person name="Turgeon B."/>
            <person name="Goodwin S."/>
            <person name="Spatafora J."/>
            <person name="Crous P."/>
            <person name="Grigoriev I."/>
        </authorList>
    </citation>
    <scope>NUCLEOTIDE SEQUENCE</scope>
    <source>
        <strain evidence="1">CBS 130266</strain>
    </source>
</reference>
<protein>
    <submittedName>
        <fullName evidence="1">Uncharacterized protein</fullName>
    </submittedName>
</protein>
<organism evidence="1 2">
    <name type="scientific">Tothia fuscella</name>
    <dbReference type="NCBI Taxonomy" id="1048955"/>
    <lineage>
        <taxon>Eukaryota</taxon>
        <taxon>Fungi</taxon>
        <taxon>Dikarya</taxon>
        <taxon>Ascomycota</taxon>
        <taxon>Pezizomycotina</taxon>
        <taxon>Dothideomycetes</taxon>
        <taxon>Pleosporomycetidae</taxon>
        <taxon>Venturiales</taxon>
        <taxon>Cylindrosympodiaceae</taxon>
        <taxon>Tothia</taxon>
    </lineage>
</organism>
<keyword evidence="2" id="KW-1185">Reference proteome</keyword>
<comment type="caution">
    <text evidence="1">The sequence shown here is derived from an EMBL/GenBank/DDBJ whole genome shotgun (WGS) entry which is preliminary data.</text>
</comment>
<dbReference type="OrthoDB" id="3825435at2759"/>
<evidence type="ECO:0000313" key="2">
    <source>
        <dbReference type="Proteomes" id="UP000800235"/>
    </source>
</evidence>
<evidence type="ECO:0000313" key="1">
    <source>
        <dbReference type="EMBL" id="KAF2432587.1"/>
    </source>
</evidence>
<dbReference type="EMBL" id="MU007025">
    <property type="protein sequence ID" value="KAF2432587.1"/>
    <property type="molecule type" value="Genomic_DNA"/>
</dbReference>
<proteinExistence type="predicted"/>
<accession>A0A9P4NVV8</accession>